<comment type="caution">
    <text evidence="1">The sequence shown here is derived from an EMBL/GenBank/DDBJ whole genome shotgun (WGS) entry which is preliminary data.</text>
</comment>
<name>A0ABR8P825_9LACO</name>
<accession>A0ABR8P825</accession>
<keyword evidence="2" id="KW-1185">Reference proteome</keyword>
<evidence type="ECO:0008006" key="3">
    <source>
        <dbReference type="Google" id="ProtNLM"/>
    </source>
</evidence>
<dbReference type="EMBL" id="QORN01000026">
    <property type="protein sequence ID" value="MBD5806824.1"/>
    <property type="molecule type" value="Genomic_DNA"/>
</dbReference>
<dbReference type="RefSeq" id="WP_191668190.1">
    <property type="nucleotide sequence ID" value="NZ_QORN01000026.1"/>
</dbReference>
<reference evidence="1 2" key="1">
    <citation type="submission" date="2018-07" db="EMBL/GenBank/DDBJ databases">
        <title>Phylogenomic Insights into understanding Host Adaptation of Lactobacillus reuteri by a novel species, Lactobacillus spp. M31.</title>
        <authorList>
            <person name="Sharma S."/>
            <person name="Patil P."/>
            <person name="Korpole S."/>
            <person name="Patil P.B."/>
        </authorList>
    </citation>
    <scope>NUCLEOTIDE SEQUENCE [LARGE SCALE GENOMIC DNA]</scope>
    <source>
        <strain evidence="1 2">M31</strain>
    </source>
</reference>
<evidence type="ECO:0000313" key="2">
    <source>
        <dbReference type="Proteomes" id="UP000704341"/>
    </source>
</evidence>
<dbReference type="InterPro" id="IPR012337">
    <property type="entry name" value="RNaseH-like_sf"/>
</dbReference>
<dbReference type="InterPro" id="IPR036397">
    <property type="entry name" value="RNaseH_sf"/>
</dbReference>
<organism evidence="1 2">
    <name type="scientific">Limosilactobacillus walteri</name>
    <dbReference type="NCBI Taxonomy" id="2268022"/>
    <lineage>
        <taxon>Bacteria</taxon>
        <taxon>Bacillati</taxon>
        <taxon>Bacillota</taxon>
        <taxon>Bacilli</taxon>
        <taxon>Lactobacillales</taxon>
        <taxon>Lactobacillaceae</taxon>
        <taxon>Limosilactobacillus</taxon>
    </lineage>
</organism>
<protein>
    <recommendedName>
        <fullName evidence="3">Exonuclease domain-containing protein</fullName>
    </recommendedName>
</protein>
<gene>
    <name evidence="1" type="ORF">DTK66_06830</name>
</gene>
<dbReference type="Gene3D" id="3.30.420.10">
    <property type="entry name" value="Ribonuclease H-like superfamily/Ribonuclease H"/>
    <property type="match status" value="1"/>
</dbReference>
<evidence type="ECO:0000313" key="1">
    <source>
        <dbReference type="EMBL" id="MBD5806824.1"/>
    </source>
</evidence>
<dbReference type="SUPFAM" id="SSF53098">
    <property type="entry name" value="Ribonuclease H-like"/>
    <property type="match status" value="1"/>
</dbReference>
<proteinExistence type="predicted"/>
<dbReference type="Proteomes" id="UP000704341">
    <property type="component" value="Unassembled WGS sequence"/>
</dbReference>
<sequence length="235" mass="27733">MAQDTVPVIRFGSFLPVTTMLLQAMPTIKDKNDVGSRAAKVDNFDQLRQVLNSDARLLILDLEFYQDQQKKQNCVAQIAGRMYESHSSFDYHLYGRNMSADRQLAFLRQYDVRFSETSTYTIEEIFQRVFQFIAAERPDYIVSWDNSTDFELLNREANRLKIPKEKRPWRTIRPLDLEKLIAKEVWKNKSAISLEKMCRLLHLPPVKFHQAQNDVIAIEQIMKFYARDLSRELNY</sequence>